<dbReference type="Pfam" id="PF04773">
    <property type="entry name" value="FecR"/>
    <property type="match status" value="1"/>
</dbReference>
<feature type="domain" description="Protein FecR C-terminal" evidence="3">
    <location>
        <begin position="291"/>
        <end position="359"/>
    </location>
</feature>
<dbReference type="FunFam" id="2.60.120.1440:FF:000001">
    <property type="entry name" value="Putative anti-sigma factor"/>
    <property type="match status" value="1"/>
</dbReference>
<feature type="domain" description="FecR protein" evidence="2">
    <location>
        <begin position="155"/>
        <end position="251"/>
    </location>
</feature>
<evidence type="ECO:0000259" key="2">
    <source>
        <dbReference type="Pfam" id="PF04773"/>
    </source>
</evidence>
<dbReference type="AlphaFoldDB" id="A0A4R0NK26"/>
<evidence type="ECO:0000313" key="4">
    <source>
        <dbReference type="EMBL" id="TCD00188.1"/>
    </source>
</evidence>
<dbReference type="InterPro" id="IPR006860">
    <property type="entry name" value="FecR"/>
</dbReference>
<dbReference type="EMBL" id="SJSL01000004">
    <property type="protein sequence ID" value="TCD00188.1"/>
    <property type="molecule type" value="Genomic_DNA"/>
</dbReference>
<protein>
    <submittedName>
        <fullName evidence="4">DUF4974 domain-containing protein</fullName>
    </submittedName>
</protein>
<dbReference type="Proteomes" id="UP000293347">
    <property type="component" value="Unassembled WGS sequence"/>
</dbReference>
<dbReference type="PANTHER" id="PTHR30273">
    <property type="entry name" value="PERIPLASMIC SIGNAL SENSOR AND SIGMA FACTOR ACTIVATOR FECR-RELATED"/>
    <property type="match status" value="1"/>
</dbReference>
<reference evidence="4 5" key="1">
    <citation type="submission" date="2019-02" db="EMBL/GenBank/DDBJ databases">
        <title>Pedobacter sp. RP-1-14 sp. nov., isolated from Arctic soil.</title>
        <authorList>
            <person name="Dahal R.H."/>
        </authorList>
    </citation>
    <scope>NUCLEOTIDE SEQUENCE [LARGE SCALE GENOMIC DNA]</scope>
    <source>
        <strain evidence="4 5">RP-1-14</strain>
    </source>
</reference>
<dbReference type="Gene3D" id="3.55.50.30">
    <property type="match status" value="1"/>
</dbReference>
<evidence type="ECO:0000256" key="1">
    <source>
        <dbReference type="SAM" id="Phobius"/>
    </source>
</evidence>
<sequence length="361" mass="39908">MERKRNDEEQAAKYRLHYFRRNDVPALTESELEEESARIYQSLMEGHAIQPVKSSRLWYSGAAAAAVGLIVAGLFYFNEVPVSKPTGVQVVYSNDIAPGKLGATLTLANGKKIDLSAAANGLIAEQEGVSISKTSDGKLVYTIKDSKSTNQEFNTLSTVNGQQYEVILPDGSKIWLNAASTITYPANFAKLNKRKVELNGEAYFEVAKDKSRPFVVRTDRQEVEVLGTHFNVNSYGNEDAIKTTLLEGSVRVSDSKSQKVLLPGQQSLLTDDALSISKADVDEAVAWKNGDFIFKDEAFNTILRQIARWYNVEISDSKDRPDLRLSGTISKSKNLSTVLKALEVTGEIKFKIEGKRVTVLE</sequence>
<organism evidence="4 5">
    <name type="scientific">Pedobacter psychroterrae</name>
    <dbReference type="NCBI Taxonomy" id="2530453"/>
    <lineage>
        <taxon>Bacteria</taxon>
        <taxon>Pseudomonadati</taxon>
        <taxon>Bacteroidota</taxon>
        <taxon>Sphingobacteriia</taxon>
        <taxon>Sphingobacteriales</taxon>
        <taxon>Sphingobacteriaceae</taxon>
        <taxon>Pedobacter</taxon>
    </lineage>
</organism>
<evidence type="ECO:0000259" key="3">
    <source>
        <dbReference type="Pfam" id="PF16344"/>
    </source>
</evidence>
<dbReference type="InterPro" id="IPR012373">
    <property type="entry name" value="Ferrdict_sens_TM"/>
</dbReference>
<accession>A0A4R0NK26</accession>
<dbReference type="PANTHER" id="PTHR30273:SF2">
    <property type="entry name" value="PROTEIN FECR"/>
    <property type="match status" value="1"/>
</dbReference>
<dbReference type="RefSeq" id="WP_131597043.1">
    <property type="nucleotide sequence ID" value="NZ_SJSL01000004.1"/>
</dbReference>
<proteinExistence type="predicted"/>
<dbReference type="Pfam" id="PF16344">
    <property type="entry name" value="FecR_C"/>
    <property type="match status" value="1"/>
</dbReference>
<gene>
    <name evidence="4" type="ORF">EZ437_15860</name>
</gene>
<keyword evidence="1" id="KW-1133">Transmembrane helix</keyword>
<dbReference type="GO" id="GO:0016989">
    <property type="term" value="F:sigma factor antagonist activity"/>
    <property type="evidence" value="ECO:0007669"/>
    <property type="project" value="TreeGrafter"/>
</dbReference>
<keyword evidence="5" id="KW-1185">Reference proteome</keyword>
<keyword evidence="1" id="KW-0472">Membrane</keyword>
<name>A0A4R0NK26_9SPHI</name>
<comment type="caution">
    <text evidence="4">The sequence shown here is derived from an EMBL/GenBank/DDBJ whole genome shotgun (WGS) entry which is preliminary data.</text>
</comment>
<dbReference type="OrthoDB" id="1099963at2"/>
<keyword evidence="1" id="KW-0812">Transmembrane</keyword>
<dbReference type="Gene3D" id="2.60.120.1440">
    <property type="match status" value="1"/>
</dbReference>
<evidence type="ECO:0000313" key="5">
    <source>
        <dbReference type="Proteomes" id="UP000293347"/>
    </source>
</evidence>
<dbReference type="InterPro" id="IPR032508">
    <property type="entry name" value="FecR_C"/>
</dbReference>
<feature type="transmembrane region" description="Helical" evidence="1">
    <location>
        <begin position="57"/>
        <end position="77"/>
    </location>
</feature>